<evidence type="ECO:0000259" key="10">
    <source>
        <dbReference type="Pfam" id="PF13359"/>
    </source>
</evidence>
<evidence type="ECO:0000256" key="8">
    <source>
        <dbReference type="SAM" id="MobiDB-lite"/>
    </source>
</evidence>
<feature type="domain" description="DDE Tnp4" evidence="10">
    <location>
        <begin position="202"/>
        <end position="354"/>
    </location>
</feature>
<sequence length="409" mass="45746">MDNNNRALKALLSSLLPDLLLLLFLISGHTSSSPATPLSPLIIHLLSLSQTATAISLKRNQSKSPDHSKRRRLNSNSPIPKSPQSFTLCFNMNSSTFQWLSSLLEPLLECRDPVNSPLNLPVETRLGIGLFRLATGADYINLSQRFHVSEAVAKFCVNQLCRVLCTNFRFWLGFPTSNELKTISDSFETLTGLPNCCGVMNCTRFVVSKHEHEHERETLAAQIVSDSSSRILNIVAGYNGRKSNQLVLKLSSLYNDIESNRLLNDEAVDINGVSIPQYFVGDGGYHVLPWLMVPFDRPVANLYEEKFNSAYDSMMVSGFRTVDSLRKWGVLSKPIEVEVKTMVGYIGACSILHNALLTREDYSCLSDKSDECLRFSCSREDEVVDISLKDDLIEQKGFEIRNALATRAR</sequence>
<dbReference type="Proteomes" id="UP001229421">
    <property type="component" value="Unassembled WGS sequence"/>
</dbReference>
<evidence type="ECO:0000313" key="12">
    <source>
        <dbReference type="Proteomes" id="UP001229421"/>
    </source>
</evidence>
<evidence type="ECO:0000256" key="2">
    <source>
        <dbReference type="ARBA" id="ARBA00004123"/>
    </source>
</evidence>
<dbReference type="Pfam" id="PF13359">
    <property type="entry name" value="DDE_Tnp_4"/>
    <property type="match status" value="1"/>
</dbReference>
<name>A0AAD8KIZ2_TARER</name>
<keyword evidence="4" id="KW-0540">Nuclease</keyword>
<comment type="similarity">
    <text evidence="3">Belongs to the HARBI1 family.</text>
</comment>
<keyword evidence="6" id="KW-0378">Hydrolase</keyword>
<evidence type="ECO:0000256" key="4">
    <source>
        <dbReference type="ARBA" id="ARBA00022722"/>
    </source>
</evidence>
<comment type="caution">
    <text evidence="11">The sequence shown here is derived from an EMBL/GenBank/DDBJ whole genome shotgun (WGS) entry which is preliminary data.</text>
</comment>
<evidence type="ECO:0000256" key="3">
    <source>
        <dbReference type="ARBA" id="ARBA00006958"/>
    </source>
</evidence>
<keyword evidence="12" id="KW-1185">Reference proteome</keyword>
<evidence type="ECO:0000256" key="5">
    <source>
        <dbReference type="ARBA" id="ARBA00022723"/>
    </source>
</evidence>
<protein>
    <recommendedName>
        <fullName evidence="10">DDE Tnp4 domain-containing protein</fullName>
    </recommendedName>
</protein>
<reference evidence="11" key="1">
    <citation type="journal article" date="2023" name="bioRxiv">
        <title>Improved chromosome-level genome assembly for marigold (Tagetes erecta).</title>
        <authorList>
            <person name="Jiang F."/>
            <person name="Yuan L."/>
            <person name="Wang S."/>
            <person name="Wang H."/>
            <person name="Xu D."/>
            <person name="Wang A."/>
            <person name="Fan W."/>
        </authorList>
    </citation>
    <scope>NUCLEOTIDE SEQUENCE</scope>
    <source>
        <strain evidence="11">WSJ</strain>
        <tissue evidence="11">Leaf</tissue>
    </source>
</reference>
<proteinExistence type="inferred from homology"/>
<dbReference type="GO" id="GO:0046872">
    <property type="term" value="F:metal ion binding"/>
    <property type="evidence" value="ECO:0007669"/>
    <property type="project" value="UniProtKB-KW"/>
</dbReference>
<feature type="region of interest" description="Disordered" evidence="8">
    <location>
        <begin position="57"/>
        <end position="80"/>
    </location>
</feature>
<evidence type="ECO:0000256" key="1">
    <source>
        <dbReference type="ARBA" id="ARBA00001968"/>
    </source>
</evidence>
<keyword evidence="9" id="KW-0732">Signal</keyword>
<evidence type="ECO:0000256" key="7">
    <source>
        <dbReference type="ARBA" id="ARBA00023242"/>
    </source>
</evidence>
<dbReference type="PANTHER" id="PTHR22930">
    <property type="match status" value="1"/>
</dbReference>
<feature type="signal peptide" evidence="9">
    <location>
        <begin position="1"/>
        <end position="32"/>
    </location>
</feature>
<dbReference type="GO" id="GO:0005634">
    <property type="term" value="C:nucleus"/>
    <property type="evidence" value="ECO:0007669"/>
    <property type="project" value="UniProtKB-SubCell"/>
</dbReference>
<dbReference type="PANTHER" id="PTHR22930:SF190">
    <property type="entry name" value="OS06G0164500 PROTEIN"/>
    <property type="match status" value="1"/>
</dbReference>
<evidence type="ECO:0000313" key="11">
    <source>
        <dbReference type="EMBL" id="KAK1423824.1"/>
    </source>
</evidence>
<organism evidence="11 12">
    <name type="scientific">Tagetes erecta</name>
    <name type="common">African marigold</name>
    <dbReference type="NCBI Taxonomy" id="13708"/>
    <lineage>
        <taxon>Eukaryota</taxon>
        <taxon>Viridiplantae</taxon>
        <taxon>Streptophyta</taxon>
        <taxon>Embryophyta</taxon>
        <taxon>Tracheophyta</taxon>
        <taxon>Spermatophyta</taxon>
        <taxon>Magnoliopsida</taxon>
        <taxon>eudicotyledons</taxon>
        <taxon>Gunneridae</taxon>
        <taxon>Pentapetalae</taxon>
        <taxon>asterids</taxon>
        <taxon>campanulids</taxon>
        <taxon>Asterales</taxon>
        <taxon>Asteraceae</taxon>
        <taxon>Asteroideae</taxon>
        <taxon>Heliantheae alliance</taxon>
        <taxon>Tageteae</taxon>
        <taxon>Tagetes</taxon>
    </lineage>
</organism>
<feature type="chain" id="PRO_5042110683" description="DDE Tnp4 domain-containing protein" evidence="9">
    <location>
        <begin position="33"/>
        <end position="409"/>
    </location>
</feature>
<evidence type="ECO:0000256" key="6">
    <source>
        <dbReference type="ARBA" id="ARBA00022801"/>
    </source>
</evidence>
<dbReference type="GO" id="GO:0016787">
    <property type="term" value="F:hydrolase activity"/>
    <property type="evidence" value="ECO:0007669"/>
    <property type="project" value="UniProtKB-KW"/>
</dbReference>
<comment type="cofactor">
    <cofactor evidence="1">
        <name>a divalent metal cation</name>
        <dbReference type="ChEBI" id="CHEBI:60240"/>
    </cofactor>
</comment>
<dbReference type="AlphaFoldDB" id="A0AAD8KIZ2"/>
<evidence type="ECO:0000256" key="9">
    <source>
        <dbReference type="SAM" id="SignalP"/>
    </source>
</evidence>
<keyword evidence="5" id="KW-0479">Metal-binding</keyword>
<accession>A0AAD8KIZ2</accession>
<dbReference type="GO" id="GO:0004518">
    <property type="term" value="F:nuclease activity"/>
    <property type="evidence" value="ECO:0007669"/>
    <property type="project" value="UniProtKB-KW"/>
</dbReference>
<dbReference type="EMBL" id="JAUHHV010000005">
    <property type="protein sequence ID" value="KAK1423824.1"/>
    <property type="molecule type" value="Genomic_DNA"/>
</dbReference>
<dbReference type="InterPro" id="IPR045249">
    <property type="entry name" value="HARBI1-like"/>
</dbReference>
<comment type="subcellular location">
    <subcellularLocation>
        <location evidence="2">Nucleus</location>
    </subcellularLocation>
</comment>
<dbReference type="InterPro" id="IPR027806">
    <property type="entry name" value="HARBI1_dom"/>
</dbReference>
<gene>
    <name evidence="11" type="ORF">QVD17_19133</name>
</gene>
<keyword evidence="7" id="KW-0539">Nucleus</keyword>